<dbReference type="EMBL" id="VKHT01001411">
    <property type="protein sequence ID" value="MBB0247146.1"/>
    <property type="molecule type" value="Genomic_DNA"/>
</dbReference>
<protein>
    <submittedName>
        <fullName evidence="3">DUF397 domain-containing protein</fullName>
    </submittedName>
</protein>
<sequence>MPMAPEFVFRTSTHSGGRPDSQCVEVATNVPGAVAVRDSKRRASARLRPTPEAWRAFLDLATAGRR</sequence>
<organism evidence="3 4">
    <name type="scientific">Streptomyces alkaliphilus</name>
    <dbReference type="NCBI Taxonomy" id="1472722"/>
    <lineage>
        <taxon>Bacteria</taxon>
        <taxon>Bacillati</taxon>
        <taxon>Actinomycetota</taxon>
        <taxon>Actinomycetes</taxon>
        <taxon>Kitasatosporales</taxon>
        <taxon>Streptomycetaceae</taxon>
        <taxon>Streptomyces</taxon>
    </lineage>
</organism>
<evidence type="ECO:0000256" key="1">
    <source>
        <dbReference type="SAM" id="MobiDB-lite"/>
    </source>
</evidence>
<name>A0A7W3THX2_9ACTN</name>
<dbReference type="Proteomes" id="UP000538929">
    <property type="component" value="Unassembled WGS sequence"/>
</dbReference>
<dbReference type="InterPro" id="IPR007278">
    <property type="entry name" value="DUF397"/>
</dbReference>
<accession>A0A7W3THX2</accession>
<comment type="caution">
    <text evidence="3">The sequence shown here is derived from an EMBL/GenBank/DDBJ whole genome shotgun (WGS) entry which is preliminary data.</text>
</comment>
<dbReference type="AlphaFoldDB" id="A0A7W3THX2"/>
<gene>
    <name evidence="3" type="ORF">FNQ90_24220</name>
</gene>
<dbReference type="Pfam" id="PF04149">
    <property type="entry name" value="DUF397"/>
    <property type="match status" value="1"/>
</dbReference>
<evidence type="ECO:0000259" key="2">
    <source>
        <dbReference type="Pfam" id="PF04149"/>
    </source>
</evidence>
<reference evidence="4" key="1">
    <citation type="submission" date="2019-10" db="EMBL/GenBank/DDBJ databases">
        <title>Streptomyces sp. nov., a novel actinobacterium isolated from alkaline environment.</title>
        <authorList>
            <person name="Golinska P."/>
        </authorList>
    </citation>
    <scope>NUCLEOTIDE SEQUENCE [LARGE SCALE GENOMIC DNA]</scope>
    <source>
        <strain evidence="4">DSM 42118</strain>
    </source>
</reference>
<feature type="region of interest" description="Disordered" evidence="1">
    <location>
        <begin position="1"/>
        <end position="23"/>
    </location>
</feature>
<evidence type="ECO:0000313" key="3">
    <source>
        <dbReference type="EMBL" id="MBB0247146.1"/>
    </source>
</evidence>
<proteinExistence type="predicted"/>
<feature type="domain" description="DUF397" evidence="2">
    <location>
        <begin position="9"/>
        <end position="59"/>
    </location>
</feature>
<keyword evidence="4" id="KW-1185">Reference proteome</keyword>
<evidence type="ECO:0000313" key="4">
    <source>
        <dbReference type="Proteomes" id="UP000538929"/>
    </source>
</evidence>